<evidence type="ECO:0000313" key="2">
    <source>
        <dbReference type="Proteomes" id="UP000501802"/>
    </source>
</evidence>
<dbReference type="Proteomes" id="UP000501802">
    <property type="component" value="Chromosome"/>
</dbReference>
<dbReference type="RefSeq" id="WP_167205530.1">
    <property type="nucleotide sequence ID" value="NZ_CP050063.1"/>
</dbReference>
<sequence length="236" mass="27329">MAKNAYKWLSDFKDRYKASPSFLASMDHELRKEYTKLTNKEFDILYLFIEFQDNLRYDKQTNEAVLEASPRFVVNYAGEAIITWKHKYESNLILPADDIQPYEVSFKWSKLVLPNLPMDPVKEDLAKKLGLQLSYVLIDETFIASLDISFHVQLKDPLIIETLSTHLGDLVNAWNLRAEQDSTRQTGFIHNFYLDGQQKNKVIFRLDTGSSGYDGLKLILAELNDPVWGVRKVTID</sequence>
<dbReference type="KEGG" id="spib:G8759_04245"/>
<keyword evidence="2" id="KW-1185">Reference proteome</keyword>
<organism evidence="1 2">
    <name type="scientific">Spirosoma aureum</name>
    <dbReference type="NCBI Taxonomy" id="2692134"/>
    <lineage>
        <taxon>Bacteria</taxon>
        <taxon>Pseudomonadati</taxon>
        <taxon>Bacteroidota</taxon>
        <taxon>Cytophagia</taxon>
        <taxon>Cytophagales</taxon>
        <taxon>Cytophagaceae</taxon>
        <taxon>Spirosoma</taxon>
    </lineage>
</organism>
<gene>
    <name evidence="1" type="ORF">G8759_04245</name>
</gene>
<reference evidence="1 2" key="1">
    <citation type="submission" date="2020-03" db="EMBL/GenBank/DDBJ databases">
        <authorList>
            <person name="Kim M.K."/>
        </authorList>
    </citation>
    <scope>NUCLEOTIDE SEQUENCE [LARGE SCALE GENOMIC DNA]</scope>
    <source>
        <strain evidence="1 2">BT328</strain>
    </source>
</reference>
<dbReference type="AlphaFoldDB" id="A0A6G9AHI4"/>
<dbReference type="EMBL" id="CP050063">
    <property type="protein sequence ID" value="QIP11898.1"/>
    <property type="molecule type" value="Genomic_DNA"/>
</dbReference>
<protein>
    <submittedName>
        <fullName evidence="1">Uncharacterized protein</fullName>
    </submittedName>
</protein>
<accession>A0A6G9AHI4</accession>
<proteinExistence type="predicted"/>
<evidence type="ECO:0000313" key="1">
    <source>
        <dbReference type="EMBL" id="QIP11898.1"/>
    </source>
</evidence>
<name>A0A6G9AHI4_9BACT</name>